<evidence type="ECO:0000256" key="1">
    <source>
        <dbReference type="ARBA" id="ARBA00004180"/>
    </source>
</evidence>
<dbReference type="GO" id="GO:0072583">
    <property type="term" value="P:clathrin-dependent endocytosis"/>
    <property type="evidence" value="ECO:0007669"/>
    <property type="project" value="TreeGrafter"/>
</dbReference>
<evidence type="ECO:0000313" key="10">
    <source>
        <dbReference type="Proteomes" id="UP000031036"/>
    </source>
</evidence>
<accession>A0A0B2VXU9</accession>
<comment type="caution">
    <text evidence="9">The sequence shown here is derived from an EMBL/GenBank/DDBJ whole genome shotgun (WGS) entry which is preliminary data.</text>
</comment>
<dbReference type="GO" id="GO:0030132">
    <property type="term" value="C:clathrin coat of coated pit"/>
    <property type="evidence" value="ECO:0007669"/>
    <property type="project" value="InterPro"/>
</dbReference>
<evidence type="ECO:0000256" key="3">
    <source>
        <dbReference type="ARBA" id="ARBA00005263"/>
    </source>
</evidence>
<gene>
    <name evidence="9" type="primary">Clta</name>
    <name evidence="9" type="ORF">Tcan_12630</name>
</gene>
<name>A0A0B2VXU9_TOXCA</name>
<dbReference type="STRING" id="6265.A0A0B2VXU9"/>
<dbReference type="GO" id="GO:0099631">
    <property type="term" value="C:postsynaptic endocytic zone cytoplasmic component"/>
    <property type="evidence" value="ECO:0007669"/>
    <property type="project" value="TreeGrafter"/>
</dbReference>
<feature type="coiled-coil region" evidence="7">
    <location>
        <begin position="251"/>
        <end position="373"/>
    </location>
</feature>
<dbReference type="GO" id="GO:0032050">
    <property type="term" value="F:clathrin heavy chain binding"/>
    <property type="evidence" value="ECO:0007669"/>
    <property type="project" value="TreeGrafter"/>
</dbReference>
<dbReference type="Pfam" id="PF01086">
    <property type="entry name" value="Clathrin_lg_ch"/>
    <property type="match status" value="1"/>
</dbReference>
<dbReference type="EMBL" id="JPKZ01000731">
    <property type="protein sequence ID" value="KHN85765.1"/>
    <property type="molecule type" value="Genomic_DNA"/>
</dbReference>
<comment type="subcellular location">
    <subcellularLocation>
        <location evidence="1">Cytoplasmic vesicle membrane</location>
        <topology evidence="1">Peripheral membrane protein</topology>
        <orientation evidence="1">Cytoplasmic side</orientation>
    </subcellularLocation>
    <subcellularLocation>
        <location evidence="2">Membrane</location>
        <location evidence="2">Coated pit</location>
        <topology evidence="2">Peripheral membrane protein</topology>
        <orientation evidence="2">Cytoplasmic side</orientation>
    </subcellularLocation>
</comment>
<dbReference type="GO" id="GO:0006886">
    <property type="term" value="P:intracellular protein transport"/>
    <property type="evidence" value="ECO:0007669"/>
    <property type="project" value="InterPro"/>
</dbReference>
<evidence type="ECO:0000256" key="2">
    <source>
        <dbReference type="ARBA" id="ARBA00004277"/>
    </source>
</evidence>
<evidence type="ECO:0000313" key="9">
    <source>
        <dbReference type="EMBL" id="KHN85765.1"/>
    </source>
</evidence>
<keyword evidence="7" id="KW-0175">Coiled coil</keyword>
<dbReference type="AlphaFoldDB" id="A0A0B2VXU9"/>
<dbReference type="GO" id="GO:0030672">
    <property type="term" value="C:synaptic vesicle membrane"/>
    <property type="evidence" value="ECO:0007669"/>
    <property type="project" value="TreeGrafter"/>
</dbReference>
<feature type="coiled-coil region" evidence="7">
    <location>
        <begin position="92"/>
        <end position="149"/>
    </location>
</feature>
<dbReference type="GO" id="GO:0005198">
    <property type="term" value="F:structural molecule activity"/>
    <property type="evidence" value="ECO:0007669"/>
    <property type="project" value="InterPro"/>
</dbReference>
<sequence length="508" mass="56467">MSDPVADFLAREQDVLAGIDGAPVPAAAAQQAVPPMDNGQFNGFEELNGGGDSGVDLTALDGMHIPPTRHSASTTPSPLMINSVPKVEPEKIRKWREEQKIMLEKKDEAEEKKKEEMRAAAKKELDDWYAQRAEQLRKTKAANRKAEQELLNDRDSNEGGAEWDRIAKLCEFNTKNSKNTSDVSRRVWPDAGELFSLLEKQDGMLSILLAEVDVCKAEIASLRTQVHTTDSVAGVANADTVDEANRLKEVCKSALYSAEQLKKRNEELEAELTAVKAKVGRPSVQINESFEAFDKVGDELSKSRFEIDNLTRELQSTKSELEFAKEACASKQAHIDRINESCREEHTRMANEVSRLQQKLAEEKLRSERLVAENSSVQARLSVVSASEADKDALINDYARRLAEESASRKRDASVLTARLAVLVDENTTLRAALMARRADAAHNNEQSPYVDGLLEDQRALIATLKEECALLAATLKSNRAQYKKEVKQLKSENSDLTTQLERFISGE</sequence>
<reference evidence="9 10" key="1">
    <citation type="submission" date="2014-11" db="EMBL/GenBank/DDBJ databases">
        <title>Genetic blueprint of the zoonotic pathogen Toxocara canis.</title>
        <authorList>
            <person name="Zhu X.-Q."/>
            <person name="Korhonen P.K."/>
            <person name="Cai H."/>
            <person name="Young N.D."/>
            <person name="Nejsum P."/>
            <person name="von Samson-Himmelstjerna G."/>
            <person name="Boag P.R."/>
            <person name="Tan P."/>
            <person name="Li Q."/>
            <person name="Min J."/>
            <person name="Yang Y."/>
            <person name="Wang X."/>
            <person name="Fang X."/>
            <person name="Hall R.S."/>
            <person name="Hofmann A."/>
            <person name="Sternberg P.W."/>
            <person name="Jex A.R."/>
            <person name="Gasser R.B."/>
        </authorList>
    </citation>
    <scope>NUCLEOTIDE SEQUENCE [LARGE SCALE GENOMIC DNA]</scope>
    <source>
        <strain evidence="9">PN_DK_2014</strain>
    </source>
</reference>
<dbReference type="OrthoDB" id="5512at2759"/>
<keyword evidence="10" id="KW-1185">Reference proteome</keyword>
<evidence type="ECO:0000256" key="8">
    <source>
        <dbReference type="SAM" id="MobiDB-lite"/>
    </source>
</evidence>
<dbReference type="PANTHER" id="PTHR10639:SF7">
    <property type="entry name" value="CLATHRIN LIGHT CHAIN"/>
    <property type="match status" value="1"/>
</dbReference>
<keyword evidence="6" id="KW-0968">Cytoplasmic vesicle</keyword>
<evidence type="ECO:0000256" key="4">
    <source>
        <dbReference type="ARBA" id="ARBA00023136"/>
    </source>
</evidence>
<evidence type="ECO:0000256" key="6">
    <source>
        <dbReference type="ARBA" id="ARBA00023329"/>
    </source>
</evidence>
<proteinExistence type="inferred from homology"/>
<keyword evidence="5" id="KW-0168">Coated pit</keyword>
<feature type="coiled-coil region" evidence="7">
    <location>
        <begin position="473"/>
        <end position="500"/>
    </location>
</feature>
<organism evidence="9 10">
    <name type="scientific">Toxocara canis</name>
    <name type="common">Canine roundworm</name>
    <dbReference type="NCBI Taxonomy" id="6265"/>
    <lineage>
        <taxon>Eukaryota</taxon>
        <taxon>Metazoa</taxon>
        <taxon>Ecdysozoa</taxon>
        <taxon>Nematoda</taxon>
        <taxon>Chromadorea</taxon>
        <taxon>Rhabditida</taxon>
        <taxon>Spirurina</taxon>
        <taxon>Ascaridomorpha</taxon>
        <taxon>Ascaridoidea</taxon>
        <taxon>Toxocaridae</taxon>
        <taxon>Toxocara</taxon>
    </lineage>
</organism>
<dbReference type="PANTHER" id="PTHR10639">
    <property type="entry name" value="CLATHRIN LIGHT CHAIN"/>
    <property type="match status" value="1"/>
</dbReference>
<dbReference type="Proteomes" id="UP000031036">
    <property type="component" value="Unassembled WGS sequence"/>
</dbReference>
<keyword evidence="4" id="KW-0472">Membrane</keyword>
<feature type="compositionally biased region" description="Low complexity" evidence="8">
    <location>
        <begin position="26"/>
        <end position="35"/>
    </location>
</feature>
<comment type="similarity">
    <text evidence="3">Belongs to the clathrin light chain family.</text>
</comment>
<feature type="region of interest" description="Disordered" evidence="8">
    <location>
        <begin position="26"/>
        <end position="60"/>
    </location>
</feature>
<evidence type="ECO:0000256" key="5">
    <source>
        <dbReference type="ARBA" id="ARBA00023176"/>
    </source>
</evidence>
<protein>
    <submittedName>
        <fullName evidence="9">Clathrin light chain A</fullName>
    </submittedName>
</protein>
<evidence type="ECO:0000256" key="7">
    <source>
        <dbReference type="SAM" id="Coils"/>
    </source>
</evidence>
<dbReference type="InterPro" id="IPR000996">
    <property type="entry name" value="Clathrin_L-chain"/>
</dbReference>
<dbReference type="GO" id="GO:0030130">
    <property type="term" value="C:clathrin coat of trans-Golgi network vesicle"/>
    <property type="evidence" value="ECO:0007669"/>
    <property type="project" value="InterPro"/>
</dbReference>